<name>A7YXX7_KARVE</name>
<dbReference type="PANTHER" id="PTHR44207">
    <property type="entry name" value="SURFACE ANTIGEN BSPA-LIKE-RELATED"/>
    <property type="match status" value="1"/>
</dbReference>
<dbReference type="SUPFAM" id="SSF48403">
    <property type="entry name" value="Ankyrin repeat"/>
    <property type="match status" value="1"/>
</dbReference>
<accession>A7YXX7</accession>
<dbReference type="InterPro" id="IPR036770">
    <property type="entry name" value="Ankyrin_rpt-contain_sf"/>
</dbReference>
<proteinExistence type="evidence at transcript level"/>
<dbReference type="InterPro" id="IPR002110">
    <property type="entry name" value="Ankyrin_rpt"/>
</dbReference>
<protein>
    <submittedName>
        <fullName evidence="2">Ankyrin-like protein</fullName>
    </submittedName>
</protein>
<dbReference type="SMART" id="SM00248">
    <property type="entry name" value="ANK"/>
    <property type="match status" value="5"/>
</dbReference>
<dbReference type="EMBL" id="EF134142">
    <property type="protein sequence ID" value="ABV22256.1"/>
    <property type="molecule type" value="mRNA"/>
</dbReference>
<evidence type="ECO:0000313" key="2">
    <source>
        <dbReference type="EMBL" id="ABV22256.1"/>
    </source>
</evidence>
<feature type="repeat" description="ANK" evidence="1">
    <location>
        <begin position="71"/>
        <end position="98"/>
    </location>
</feature>
<keyword evidence="1" id="KW-0040">ANK repeat</keyword>
<dbReference type="Pfam" id="PF12796">
    <property type="entry name" value="Ank_2"/>
    <property type="match status" value="1"/>
</dbReference>
<reference evidence="2" key="1">
    <citation type="journal article" date="2007" name="Proc. Natl. Acad. Sci. U.S.A.">
        <title>Spliced leader RNA trans-splicing in dinoflagellates.</title>
        <authorList>
            <person name="Zhang H."/>
            <person name="Hou Y."/>
            <person name="Miranda L."/>
            <person name="Campbell D.A."/>
            <person name="Sturm N.R."/>
            <person name="Gaasterland T."/>
            <person name="Lin S."/>
        </authorList>
    </citation>
    <scope>NUCLEOTIDE SEQUENCE</scope>
    <source>
        <strain evidence="2">CCMP1975</strain>
    </source>
</reference>
<sequence length="305" mass="31257">MADELPETILEKAAASGDVSALKELVGGGDCVFALSEEASVALCIAAEQGHWDAVQYLVTGAGVHVSSDDSGGTVLQLAAVAGRLDAMEMLIAAGANICSARVAPRVLLSSAATGKLDILRFAICQRIDVATYGYAAAQSAAKSAHWDSVEILIDAGANLTEQGLGAQLMAHAAAQNQVAVLALLQTRGVAIDSDAGVLALSTLASTQEWDLCADAVRYLVSEGVNTRSEAGTKTFVIAAICGDLELVKNLVESGVDLESGPAQEAMARAGELGAPDSSAAIVEYLKGLGMPEPEMPKLGLDEDF</sequence>
<dbReference type="PROSITE" id="PS50088">
    <property type="entry name" value="ANK_REPEAT"/>
    <property type="match status" value="1"/>
</dbReference>
<dbReference type="PANTHER" id="PTHR44207:SF2">
    <property type="entry name" value="REPEAT PROTEIN, PUTATIVE-RELATED"/>
    <property type="match status" value="1"/>
</dbReference>
<dbReference type="AlphaFoldDB" id="A7YXX7"/>
<evidence type="ECO:0000256" key="1">
    <source>
        <dbReference type="PROSITE-ProRule" id="PRU00023"/>
    </source>
</evidence>
<dbReference type="Gene3D" id="1.25.40.20">
    <property type="entry name" value="Ankyrin repeat-containing domain"/>
    <property type="match status" value="2"/>
</dbReference>
<dbReference type="PROSITE" id="PS50297">
    <property type="entry name" value="ANK_REP_REGION"/>
    <property type="match status" value="1"/>
</dbReference>
<organism evidence="2">
    <name type="scientific">Karlodinium veneficum</name>
    <name type="common">Dinoflagellate</name>
    <name type="synonym">Karlodinium micrum</name>
    <dbReference type="NCBI Taxonomy" id="407301"/>
    <lineage>
        <taxon>Eukaryota</taxon>
        <taxon>Sar</taxon>
        <taxon>Alveolata</taxon>
        <taxon>Dinophyceae</taxon>
        <taxon>Gymnodiniales</taxon>
        <taxon>Kareniaceae</taxon>
        <taxon>Karlodinium</taxon>
    </lineage>
</organism>